<evidence type="ECO:0000256" key="4">
    <source>
        <dbReference type="ARBA" id="ARBA00023125"/>
    </source>
</evidence>
<dbReference type="InterPro" id="IPR013324">
    <property type="entry name" value="RNA_pol_sigma_r3/r4-like"/>
</dbReference>
<dbReference type="GO" id="GO:0003677">
    <property type="term" value="F:DNA binding"/>
    <property type="evidence" value="ECO:0007669"/>
    <property type="project" value="UniProtKB-KW"/>
</dbReference>
<dbReference type="InterPro" id="IPR039425">
    <property type="entry name" value="RNA_pol_sigma-70-like"/>
</dbReference>
<dbReference type="STRING" id="1499966.U14_02326"/>
<dbReference type="InterPro" id="IPR007627">
    <property type="entry name" value="RNA_pol_sigma70_r2"/>
</dbReference>
<gene>
    <name evidence="8" type="ORF">U14_02326</name>
</gene>
<keyword evidence="9" id="KW-1185">Reference proteome</keyword>
<keyword evidence="5" id="KW-0804">Transcription</keyword>
<reference evidence="8" key="1">
    <citation type="journal article" date="2015" name="PeerJ">
        <title>First genomic representation of candidate bacterial phylum KSB3 points to enhanced environmental sensing as a trigger of wastewater bulking.</title>
        <authorList>
            <person name="Sekiguchi Y."/>
            <person name="Ohashi A."/>
            <person name="Parks D.H."/>
            <person name="Yamauchi T."/>
            <person name="Tyson G.W."/>
            <person name="Hugenholtz P."/>
        </authorList>
    </citation>
    <scope>NUCLEOTIDE SEQUENCE [LARGE SCALE GENOMIC DNA]</scope>
</reference>
<organism evidence="8">
    <name type="scientific">Candidatus Moduliflexus flocculans</name>
    <dbReference type="NCBI Taxonomy" id="1499966"/>
    <lineage>
        <taxon>Bacteria</taxon>
        <taxon>Candidatus Moduliflexota</taxon>
        <taxon>Candidatus Moduliflexia</taxon>
        <taxon>Candidatus Moduliflexales</taxon>
        <taxon>Candidatus Moduliflexaceae</taxon>
    </lineage>
</organism>
<keyword evidence="3" id="KW-0731">Sigma factor</keyword>
<evidence type="ECO:0000313" key="8">
    <source>
        <dbReference type="EMBL" id="GAK51084.1"/>
    </source>
</evidence>
<dbReference type="InterPro" id="IPR013249">
    <property type="entry name" value="RNA_pol_sigma70_r4_t2"/>
</dbReference>
<evidence type="ECO:0000259" key="7">
    <source>
        <dbReference type="Pfam" id="PF08281"/>
    </source>
</evidence>
<evidence type="ECO:0000256" key="3">
    <source>
        <dbReference type="ARBA" id="ARBA00023082"/>
    </source>
</evidence>
<dbReference type="Gene3D" id="1.10.1740.10">
    <property type="match status" value="1"/>
</dbReference>
<dbReference type="InterPro" id="IPR014284">
    <property type="entry name" value="RNA_pol_sigma-70_dom"/>
</dbReference>
<evidence type="ECO:0000256" key="5">
    <source>
        <dbReference type="ARBA" id="ARBA00023163"/>
    </source>
</evidence>
<dbReference type="GO" id="GO:0016987">
    <property type="term" value="F:sigma factor activity"/>
    <property type="evidence" value="ECO:0007669"/>
    <property type="project" value="UniProtKB-KW"/>
</dbReference>
<evidence type="ECO:0000259" key="6">
    <source>
        <dbReference type="Pfam" id="PF04542"/>
    </source>
</evidence>
<dbReference type="PANTHER" id="PTHR43133:SF8">
    <property type="entry name" value="RNA POLYMERASE SIGMA FACTOR HI_1459-RELATED"/>
    <property type="match status" value="1"/>
</dbReference>
<keyword evidence="4" id="KW-0238">DNA-binding</keyword>
<dbReference type="PANTHER" id="PTHR43133">
    <property type="entry name" value="RNA POLYMERASE ECF-TYPE SIGMA FACTO"/>
    <property type="match status" value="1"/>
</dbReference>
<protein>
    <submittedName>
        <fullName evidence="8">RNA polymerase, sigma-24 subunit, ECF subfamily</fullName>
    </submittedName>
</protein>
<dbReference type="SUPFAM" id="SSF88659">
    <property type="entry name" value="Sigma3 and sigma4 domains of RNA polymerase sigma factors"/>
    <property type="match status" value="1"/>
</dbReference>
<dbReference type="InterPro" id="IPR036388">
    <property type="entry name" value="WH-like_DNA-bd_sf"/>
</dbReference>
<dbReference type="CDD" id="cd06171">
    <property type="entry name" value="Sigma70_r4"/>
    <property type="match status" value="1"/>
</dbReference>
<dbReference type="NCBIfam" id="TIGR02937">
    <property type="entry name" value="sigma70-ECF"/>
    <property type="match status" value="1"/>
</dbReference>
<name>A0A0S6VYI2_9BACT</name>
<dbReference type="Pfam" id="PF04542">
    <property type="entry name" value="Sigma70_r2"/>
    <property type="match status" value="1"/>
</dbReference>
<evidence type="ECO:0000256" key="1">
    <source>
        <dbReference type="ARBA" id="ARBA00010641"/>
    </source>
</evidence>
<dbReference type="Proteomes" id="UP000030700">
    <property type="component" value="Unassembled WGS sequence"/>
</dbReference>
<dbReference type="GO" id="GO:0006352">
    <property type="term" value="P:DNA-templated transcription initiation"/>
    <property type="evidence" value="ECO:0007669"/>
    <property type="project" value="InterPro"/>
</dbReference>
<dbReference type="HOGENOM" id="CLU_511639_0_0_0"/>
<dbReference type="EMBL" id="DF820456">
    <property type="protein sequence ID" value="GAK51084.1"/>
    <property type="molecule type" value="Genomic_DNA"/>
</dbReference>
<comment type="similarity">
    <text evidence="1">Belongs to the sigma-70 factor family. ECF subfamily.</text>
</comment>
<dbReference type="SUPFAM" id="SSF88946">
    <property type="entry name" value="Sigma2 domain of RNA polymerase sigma factors"/>
    <property type="match status" value="1"/>
</dbReference>
<proteinExistence type="inferred from homology"/>
<feature type="domain" description="RNA polymerase sigma factor 70 region 4 type 2" evidence="7">
    <location>
        <begin position="120"/>
        <end position="171"/>
    </location>
</feature>
<dbReference type="Pfam" id="PF08281">
    <property type="entry name" value="Sigma70_r4_2"/>
    <property type="match status" value="1"/>
</dbReference>
<evidence type="ECO:0000256" key="2">
    <source>
        <dbReference type="ARBA" id="ARBA00023015"/>
    </source>
</evidence>
<evidence type="ECO:0000313" key="9">
    <source>
        <dbReference type="Proteomes" id="UP000030700"/>
    </source>
</evidence>
<feature type="domain" description="RNA polymerase sigma-70 region 2" evidence="6">
    <location>
        <begin position="24"/>
        <end position="77"/>
    </location>
</feature>
<dbReference type="Gene3D" id="1.10.10.10">
    <property type="entry name" value="Winged helix-like DNA-binding domain superfamily/Winged helix DNA-binding domain"/>
    <property type="match status" value="1"/>
</dbReference>
<dbReference type="InterPro" id="IPR013325">
    <property type="entry name" value="RNA_pol_sigma_r2"/>
</dbReference>
<accession>A0A0S6VYI2</accession>
<dbReference type="AlphaFoldDB" id="A0A0S6VYI2"/>
<sequence>MKQEFETLIIQAQHGDRNAFGAIVREFQGMAVGYAYSLIGDFGLAEDAAQEAFVQAYLDLRMLQEPRAFPSWFRRLVFKFCDRQFRGKRLWFAPIDEASAMPSDAASPMHDVQHKEIGDRIMAAIQALPEHERVVTTLFYIDGYSQAEVGEFLDVPVSTVKSRLHRARKNLQTQMTDMVETTLKQHAPGKDFTRKLEKILEGIENIEWQKGSNCFSGAVVACMKFLREPVAYDFIAGVSGAAFHTQWAWAEDNCDPMVTLGETLIRRTFQALGYEYAYIERFSQTTDASSETAWRERIINSINAGLPVLAFGVVGPPECCIIAGYAEQGDVLLGRSYFYKDSQGYFRQAEWYDKCFGLIEIGKKVAAPPRAQIIRDALEWAVELANTPEMNHRATGFVAYNVWAAALERDEDFPTDDIETLTLRCMASTNDGFCYLSDMRRTAAGFLRNIAGECGAAGEQLSAAANCYEEEARLLCQGWKMSPHSFAPEDERRKIADRTLRLELARLVRDAGNKNRAAIEHLHAALQIL</sequence>
<keyword evidence="2" id="KW-0805">Transcription regulation</keyword>